<protein>
    <submittedName>
        <fullName evidence="2">Uncharacterized protein</fullName>
    </submittedName>
</protein>
<name>A0A1M5JTA7_9BRAD</name>
<dbReference type="EMBL" id="LT670817">
    <property type="protein sequence ID" value="SHG43852.1"/>
    <property type="molecule type" value="Genomic_DNA"/>
</dbReference>
<dbReference type="RefSeq" id="WP_079600727.1">
    <property type="nucleotide sequence ID" value="NZ_LT670817.1"/>
</dbReference>
<reference evidence="2 3" key="1">
    <citation type="submission" date="2016-11" db="EMBL/GenBank/DDBJ databases">
        <authorList>
            <person name="Jaros S."/>
            <person name="Januszkiewicz K."/>
            <person name="Wedrychowicz H."/>
        </authorList>
    </citation>
    <scope>NUCLEOTIDE SEQUENCE [LARGE SCALE GENOMIC DNA]</scope>
    <source>
        <strain evidence="2 3">GAS138</strain>
    </source>
</reference>
<sequence>MTLQNNDSSNNSVSSHSDQKYIESKLGDPSYQILDLLDNMWCGCMARYDGAYNESQDIPKRELWRLAKILQQMEENVTIVRSEFERRLKGGSR</sequence>
<dbReference type="Proteomes" id="UP000189796">
    <property type="component" value="Chromosome I"/>
</dbReference>
<accession>A0A1M5JTA7</accession>
<evidence type="ECO:0000313" key="3">
    <source>
        <dbReference type="Proteomes" id="UP000189796"/>
    </source>
</evidence>
<organism evidence="2 3">
    <name type="scientific">Bradyrhizobium erythrophlei</name>
    <dbReference type="NCBI Taxonomy" id="1437360"/>
    <lineage>
        <taxon>Bacteria</taxon>
        <taxon>Pseudomonadati</taxon>
        <taxon>Pseudomonadota</taxon>
        <taxon>Alphaproteobacteria</taxon>
        <taxon>Hyphomicrobiales</taxon>
        <taxon>Nitrobacteraceae</taxon>
        <taxon>Bradyrhizobium</taxon>
    </lineage>
</organism>
<feature type="region of interest" description="Disordered" evidence="1">
    <location>
        <begin position="1"/>
        <end position="21"/>
    </location>
</feature>
<gene>
    <name evidence="2" type="ORF">SAMN05443248_1564</name>
</gene>
<evidence type="ECO:0000256" key="1">
    <source>
        <dbReference type="SAM" id="MobiDB-lite"/>
    </source>
</evidence>
<proteinExistence type="predicted"/>
<feature type="compositionally biased region" description="Low complexity" evidence="1">
    <location>
        <begin position="1"/>
        <end position="16"/>
    </location>
</feature>
<dbReference type="AlphaFoldDB" id="A0A1M5JTA7"/>
<evidence type="ECO:0000313" key="2">
    <source>
        <dbReference type="EMBL" id="SHG43852.1"/>
    </source>
</evidence>